<name>A0ABU7LR69_9PROT</name>
<reference evidence="6 7" key="1">
    <citation type="submission" date="2024-01" db="EMBL/GenBank/DDBJ databases">
        <title>Hyphobacterium bacterium isolated from marine sediment.</title>
        <authorList>
            <person name="Zhao S."/>
        </authorList>
    </citation>
    <scope>NUCLEOTIDE SEQUENCE [LARGE SCALE GENOMIC DNA]</scope>
    <source>
        <strain evidence="7">HN65</strain>
    </source>
</reference>
<dbReference type="RefSeq" id="WP_330199066.1">
    <property type="nucleotide sequence ID" value="NZ_JAZDRP010000004.1"/>
</dbReference>
<dbReference type="CDD" id="cd08422">
    <property type="entry name" value="PBP2_CrgA_like"/>
    <property type="match status" value="1"/>
</dbReference>
<comment type="similarity">
    <text evidence="1">Belongs to the LysR transcriptional regulatory family.</text>
</comment>
<dbReference type="Proteomes" id="UP001354971">
    <property type="component" value="Unassembled WGS sequence"/>
</dbReference>
<keyword evidence="2" id="KW-0805">Transcription regulation</keyword>
<dbReference type="InterPro" id="IPR005119">
    <property type="entry name" value="LysR_subst-bd"/>
</dbReference>
<accession>A0ABU7LR69</accession>
<feature type="domain" description="HTH lysR-type" evidence="5">
    <location>
        <begin position="1"/>
        <end position="58"/>
    </location>
</feature>
<dbReference type="Gene3D" id="1.10.10.10">
    <property type="entry name" value="Winged helix-like DNA-binding domain superfamily/Winged helix DNA-binding domain"/>
    <property type="match status" value="1"/>
</dbReference>
<evidence type="ECO:0000259" key="5">
    <source>
        <dbReference type="PROSITE" id="PS50931"/>
    </source>
</evidence>
<evidence type="ECO:0000256" key="3">
    <source>
        <dbReference type="ARBA" id="ARBA00023125"/>
    </source>
</evidence>
<evidence type="ECO:0000313" key="6">
    <source>
        <dbReference type="EMBL" id="MEE2526403.1"/>
    </source>
</evidence>
<sequence length="297" mass="32500">MDWDKLKSFHAAAEAGSLTAAADTLGLSQSALSRQITALEEQLGIKLFHRHARGLLLTEPGKLLYRAAHDISAKVALAEAMVADSRDKPSGDLRVTAPTALGAIWLAPRLAAFNAAYPDIRIRLLLDDHEIDIANLEAECAIRPWASTQNDLVQRKLMQVPQHLYASRGYLQKRGVPASPADLDDHSFVQYGPPSMAPIPNLDWGTRLGRAEGQSPREAIIEANTINAVMKAAEAGLGIASLPDYVARENEKLVRVLPEIEGPVFEVYFVYPEELRGSSRISVFRDFLISEAKSWAG</sequence>
<dbReference type="InterPro" id="IPR058163">
    <property type="entry name" value="LysR-type_TF_proteobact-type"/>
</dbReference>
<dbReference type="PROSITE" id="PS50931">
    <property type="entry name" value="HTH_LYSR"/>
    <property type="match status" value="1"/>
</dbReference>
<comment type="caution">
    <text evidence="6">The sequence shown here is derived from an EMBL/GenBank/DDBJ whole genome shotgun (WGS) entry which is preliminary data.</text>
</comment>
<evidence type="ECO:0000313" key="7">
    <source>
        <dbReference type="Proteomes" id="UP001354971"/>
    </source>
</evidence>
<keyword evidence="7" id="KW-1185">Reference proteome</keyword>
<evidence type="ECO:0000256" key="2">
    <source>
        <dbReference type="ARBA" id="ARBA00023015"/>
    </source>
</evidence>
<dbReference type="Pfam" id="PF03466">
    <property type="entry name" value="LysR_substrate"/>
    <property type="match status" value="1"/>
</dbReference>
<protein>
    <submittedName>
        <fullName evidence="6">LysR family transcriptional regulator</fullName>
    </submittedName>
</protein>
<dbReference type="PANTHER" id="PTHR30537">
    <property type="entry name" value="HTH-TYPE TRANSCRIPTIONAL REGULATOR"/>
    <property type="match status" value="1"/>
</dbReference>
<evidence type="ECO:0000256" key="4">
    <source>
        <dbReference type="ARBA" id="ARBA00023163"/>
    </source>
</evidence>
<gene>
    <name evidence="6" type="ORF">V0U79_08495</name>
</gene>
<dbReference type="InterPro" id="IPR000847">
    <property type="entry name" value="LysR_HTH_N"/>
</dbReference>
<dbReference type="Pfam" id="PF00126">
    <property type="entry name" value="HTH_1"/>
    <property type="match status" value="1"/>
</dbReference>
<evidence type="ECO:0000256" key="1">
    <source>
        <dbReference type="ARBA" id="ARBA00009437"/>
    </source>
</evidence>
<keyword evidence="3" id="KW-0238">DNA-binding</keyword>
<dbReference type="EMBL" id="JAZDRP010000004">
    <property type="protein sequence ID" value="MEE2526403.1"/>
    <property type="molecule type" value="Genomic_DNA"/>
</dbReference>
<keyword evidence="4" id="KW-0804">Transcription</keyword>
<dbReference type="SUPFAM" id="SSF53850">
    <property type="entry name" value="Periplasmic binding protein-like II"/>
    <property type="match status" value="1"/>
</dbReference>
<proteinExistence type="inferred from homology"/>
<dbReference type="InterPro" id="IPR036390">
    <property type="entry name" value="WH_DNA-bd_sf"/>
</dbReference>
<dbReference type="Gene3D" id="3.40.190.290">
    <property type="match status" value="1"/>
</dbReference>
<dbReference type="InterPro" id="IPR036388">
    <property type="entry name" value="WH-like_DNA-bd_sf"/>
</dbReference>
<organism evidence="6 7">
    <name type="scientific">Hyphobacterium lacteum</name>
    <dbReference type="NCBI Taxonomy" id="3116575"/>
    <lineage>
        <taxon>Bacteria</taxon>
        <taxon>Pseudomonadati</taxon>
        <taxon>Pseudomonadota</taxon>
        <taxon>Alphaproteobacteria</taxon>
        <taxon>Maricaulales</taxon>
        <taxon>Maricaulaceae</taxon>
        <taxon>Hyphobacterium</taxon>
    </lineage>
</organism>
<dbReference type="SUPFAM" id="SSF46785">
    <property type="entry name" value="Winged helix' DNA-binding domain"/>
    <property type="match status" value="1"/>
</dbReference>
<dbReference type="PRINTS" id="PR00039">
    <property type="entry name" value="HTHLYSR"/>
</dbReference>
<dbReference type="PANTHER" id="PTHR30537:SF20">
    <property type="entry name" value="TRANSCRIPTIONAL REGULATORY PROTEIN"/>
    <property type="match status" value="1"/>
</dbReference>